<feature type="domain" description="Rrn7/TAF1B N-terminal cyclin" evidence="11">
    <location>
        <begin position="196"/>
        <end position="276"/>
    </location>
</feature>
<dbReference type="GO" id="GO:0008270">
    <property type="term" value="F:zinc ion binding"/>
    <property type="evidence" value="ECO:0007669"/>
    <property type="project" value="UniProtKB-KW"/>
</dbReference>
<reference evidence="13 14" key="1">
    <citation type="journal article" date="2019" name="Nat. Ecol. Evol.">
        <title>Megaphylogeny resolves global patterns of mushroom evolution.</title>
        <authorList>
            <person name="Varga T."/>
            <person name="Krizsan K."/>
            <person name="Foldi C."/>
            <person name="Dima B."/>
            <person name="Sanchez-Garcia M."/>
            <person name="Sanchez-Ramirez S."/>
            <person name="Szollosi G.J."/>
            <person name="Szarkandi J.G."/>
            <person name="Papp V."/>
            <person name="Albert L."/>
            <person name="Andreopoulos W."/>
            <person name="Angelini C."/>
            <person name="Antonin V."/>
            <person name="Barry K.W."/>
            <person name="Bougher N.L."/>
            <person name="Buchanan P."/>
            <person name="Buyck B."/>
            <person name="Bense V."/>
            <person name="Catcheside P."/>
            <person name="Chovatia M."/>
            <person name="Cooper J."/>
            <person name="Damon W."/>
            <person name="Desjardin D."/>
            <person name="Finy P."/>
            <person name="Geml J."/>
            <person name="Haridas S."/>
            <person name="Hughes K."/>
            <person name="Justo A."/>
            <person name="Karasinski D."/>
            <person name="Kautmanova I."/>
            <person name="Kiss B."/>
            <person name="Kocsube S."/>
            <person name="Kotiranta H."/>
            <person name="LaButti K.M."/>
            <person name="Lechner B.E."/>
            <person name="Liimatainen K."/>
            <person name="Lipzen A."/>
            <person name="Lukacs Z."/>
            <person name="Mihaltcheva S."/>
            <person name="Morgado L.N."/>
            <person name="Niskanen T."/>
            <person name="Noordeloos M.E."/>
            <person name="Ohm R.A."/>
            <person name="Ortiz-Santana B."/>
            <person name="Ovrebo C."/>
            <person name="Racz N."/>
            <person name="Riley R."/>
            <person name="Savchenko A."/>
            <person name="Shiryaev A."/>
            <person name="Soop K."/>
            <person name="Spirin V."/>
            <person name="Szebenyi C."/>
            <person name="Tomsovsky M."/>
            <person name="Tulloss R.E."/>
            <person name="Uehling J."/>
            <person name="Grigoriev I.V."/>
            <person name="Vagvolgyi C."/>
            <person name="Papp T."/>
            <person name="Martin F.M."/>
            <person name="Miettinen O."/>
            <person name="Hibbett D.S."/>
            <person name="Nagy L.G."/>
        </authorList>
    </citation>
    <scope>NUCLEOTIDE SEQUENCE [LARGE SCALE GENOMIC DNA]</scope>
    <source>
        <strain evidence="13 14">FP101781</strain>
    </source>
</reference>
<keyword evidence="9" id="KW-0539">Nucleus</keyword>
<dbReference type="Proteomes" id="UP000298030">
    <property type="component" value="Unassembled WGS sequence"/>
</dbReference>
<protein>
    <recommendedName>
        <fullName evidence="15">RRN7-type domain-containing protein</fullName>
    </recommendedName>
</protein>
<evidence type="ECO:0000256" key="10">
    <source>
        <dbReference type="SAM" id="MobiDB-lite"/>
    </source>
</evidence>
<evidence type="ECO:0000256" key="3">
    <source>
        <dbReference type="ARBA" id="ARBA00022723"/>
    </source>
</evidence>
<evidence type="ECO:0000259" key="11">
    <source>
        <dbReference type="Pfam" id="PF20644"/>
    </source>
</evidence>
<dbReference type="GO" id="GO:0001164">
    <property type="term" value="F:RNA polymerase I core promoter sequence-specific DNA binding"/>
    <property type="evidence" value="ECO:0007669"/>
    <property type="project" value="InterPro"/>
</dbReference>
<comment type="similarity">
    <text evidence="2">Belongs to the RRN7/TAF1B family.</text>
</comment>
<dbReference type="InterPro" id="IPR033599">
    <property type="entry name" value="TAF1B/Rrn7"/>
</dbReference>
<name>A0A4Y7TNC0_COPMI</name>
<evidence type="ECO:0000256" key="5">
    <source>
        <dbReference type="ARBA" id="ARBA00022833"/>
    </source>
</evidence>
<dbReference type="GO" id="GO:0042790">
    <property type="term" value="P:nucleolar large rRNA transcription by RNA polymerase I"/>
    <property type="evidence" value="ECO:0007669"/>
    <property type="project" value="TreeGrafter"/>
</dbReference>
<keyword evidence="4" id="KW-0863">Zinc-finger</keyword>
<dbReference type="Pfam" id="PF20644">
    <property type="entry name" value="Rrn7_cyclin_N"/>
    <property type="match status" value="1"/>
</dbReference>
<feature type="region of interest" description="Disordered" evidence="10">
    <location>
        <begin position="130"/>
        <end position="223"/>
    </location>
</feature>
<keyword evidence="7" id="KW-0238">DNA-binding</keyword>
<dbReference type="GO" id="GO:0070860">
    <property type="term" value="C:RNA polymerase I core factor complex"/>
    <property type="evidence" value="ECO:0007669"/>
    <property type="project" value="InterPro"/>
</dbReference>
<proteinExistence type="inferred from homology"/>
<dbReference type="OrthoDB" id="428577at2759"/>
<feature type="compositionally biased region" description="Basic and acidic residues" evidence="10">
    <location>
        <begin position="207"/>
        <end position="223"/>
    </location>
</feature>
<evidence type="ECO:0000313" key="14">
    <source>
        <dbReference type="Proteomes" id="UP000298030"/>
    </source>
</evidence>
<evidence type="ECO:0000256" key="8">
    <source>
        <dbReference type="ARBA" id="ARBA00023163"/>
    </source>
</evidence>
<gene>
    <name evidence="13" type="ORF">FA13DRAFT_1371698</name>
</gene>
<evidence type="ECO:0000256" key="4">
    <source>
        <dbReference type="ARBA" id="ARBA00022771"/>
    </source>
</evidence>
<evidence type="ECO:0000256" key="2">
    <source>
        <dbReference type="ARBA" id="ARBA00006899"/>
    </source>
</evidence>
<comment type="caution">
    <text evidence="13">The sequence shown here is derived from an EMBL/GenBank/DDBJ whole genome shotgun (WGS) entry which is preliminary data.</text>
</comment>
<keyword evidence="3" id="KW-0479">Metal-binding</keyword>
<evidence type="ECO:0000256" key="7">
    <source>
        <dbReference type="ARBA" id="ARBA00023125"/>
    </source>
</evidence>
<dbReference type="PANTHER" id="PTHR31576">
    <property type="entry name" value="TATA BOX-BINDING PROTEIN-ASSOCIATED FACTOR RNA POLYMERASE I SUBUNIT B"/>
    <property type="match status" value="1"/>
</dbReference>
<evidence type="ECO:0000256" key="1">
    <source>
        <dbReference type="ARBA" id="ARBA00004604"/>
    </source>
</evidence>
<dbReference type="PANTHER" id="PTHR31576:SF2">
    <property type="entry name" value="TATA BOX-BINDING PROTEIN-ASSOCIATED FACTOR RNA POLYMERASE I SUBUNIT B"/>
    <property type="match status" value="1"/>
</dbReference>
<feature type="domain" description="Rrn7/TAF1B C-terminal cyclin" evidence="12">
    <location>
        <begin position="297"/>
        <end position="473"/>
    </location>
</feature>
<keyword evidence="6" id="KW-0805">Transcription regulation</keyword>
<evidence type="ECO:0000256" key="6">
    <source>
        <dbReference type="ARBA" id="ARBA00023015"/>
    </source>
</evidence>
<feature type="compositionally biased region" description="Basic and acidic residues" evidence="10">
    <location>
        <begin position="158"/>
        <end position="170"/>
    </location>
</feature>
<accession>A0A4Y7TNC0</accession>
<dbReference type="Pfam" id="PF20645">
    <property type="entry name" value="Rrn7_cyclin_C"/>
    <property type="match status" value="1"/>
</dbReference>
<keyword evidence="8" id="KW-0804">Transcription</keyword>
<feature type="compositionally biased region" description="Basic and acidic residues" evidence="10">
    <location>
        <begin position="183"/>
        <end position="193"/>
    </location>
</feature>
<evidence type="ECO:0008006" key="15">
    <source>
        <dbReference type="Google" id="ProtNLM"/>
    </source>
</evidence>
<dbReference type="InterPro" id="IPR048540">
    <property type="entry name" value="Rrn7_cyclin_N"/>
</dbReference>
<organism evidence="13 14">
    <name type="scientific">Coprinellus micaceus</name>
    <name type="common">Glistening ink-cap mushroom</name>
    <name type="synonym">Coprinus micaceus</name>
    <dbReference type="NCBI Taxonomy" id="71717"/>
    <lineage>
        <taxon>Eukaryota</taxon>
        <taxon>Fungi</taxon>
        <taxon>Dikarya</taxon>
        <taxon>Basidiomycota</taxon>
        <taxon>Agaricomycotina</taxon>
        <taxon>Agaricomycetes</taxon>
        <taxon>Agaricomycetidae</taxon>
        <taxon>Agaricales</taxon>
        <taxon>Agaricineae</taxon>
        <taxon>Psathyrellaceae</taxon>
        <taxon>Coprinellus</taxon>
    </lineage>
</organism>
<dbReference type="InterPro" id="IPR048538">
    <property type="entry name" value="Rrn7_cyclin_C"/>
</dbReference>
<dbReference type="EMBL" id="QPFP01000007">
    <property type="protein sequence ID" value="TEB35707.1"/>
    <property type="molecule type" value="Genomic_DNA"/>
</dbReference>
<evidence type="ECO:0000313" key="13">
    <source>
        <dbReference type="EMBL" id="TEB35707.1"/>
    </source>
</evidence>
<keyword evidence="14" id="KW-1185">Reference proteome</keyword>
<evidence type="ECO:0000256" key="9">
    <source>
        <dbReference type="ARBA" id="ARBA00023242"/>
    </source>
</evidence>
<evidence type="ECO:0000259" key="12">
    <source>
        <dbReference type="Pfam" id="PF20645"/>
    </source>
</evidence>
<dbReference type="AlphaFoldDB" id="A0A4Y7TNC0"/>
<sequence>MAPRRRCPTCGSRQWHKEPSSGLIACSEGHVLQNYRNETTEVTEMGPHAMRKRTLKTTKKKKEVGSNADPKLYHGARGRYHYFLCLQWLLRNQVATLIKLWNLPPEFEVVCRDIWALHLDLLRDPVPPEPFNYAQQEGQLNEGEGRGNEVRPSAARKTSQDRTTGEKGEGEYDTDSDSSSSDLNEREMAKLMEENSDLSDSDSDLGDNSRGKKKDGGRDRTRSSKDWYRIYESPPSTVAIMIVACWILRIPCLYHDFARVIESYELPYLDPIRLLPPSMVQHLTKHSKQALSPHRTPSTMVMHKLASRLAKRLHSTYAVFIPEANAPSILWRVIRAMGGTPTLYGLTKRLASVLSLPLTLHSSLAPGLAKKRKYDPNAHQMDNVPVEVSFMASCIIVLKMVYGLDGGAERVPRDTGDPACAMPQYSAYLRLLREMNEQDAKEQESVFSSEKAMRIEGLSDGMLDQYLDFCERALMHGGKHDVLDEHFPVVVSGRGCDRDQVAAEARQEALPATEMGKNKRGKTGLKPGEEYRIWNARDVLGTLPGEYCLVLERAAGWVGVSCEYLGAVVEKYERRIVRWDSRKQ</sequence>
<comment type="subcellular location">
    <subcellularLocation>
        <location evidence="1">Nucleus</location>
        <location evidence="1">Nucleolus</location>
    </subcellularLocation>
</comment>
<keyword evidence="5" id="KW-0862">Zinc</keyword>
<feature type="compositionally biased region" description="Acidic residues" evidence="10">
    <location>
        <begin position="194"/>
        <end position="205"/>
    </location>
</feature>
<dbReference type="STRING" id="71717.A0A4Y7TNC0"/>